<dbReference type="AlphaFoldDB" id="A0A1N7LE35"/>
<evidence type="ECO:0000259" key="1">
    <source>
        <dbReference type="Pfam" id="PF01522"/>
    </source>
</evidence>
<organism evidence="3 4">
    <name type="scientific">Chryseobacterium piscicola</name>
    <dbReference type="NCBI Taxonomy" id="551459"/>
    <lineage>
        <taxon>Bacteria</taxon>
        <taxon>Pseudomonadati</taxon>
        <taxon>Bacteroidota</taxon>
        <taxon>Flavobacteriia</taxon>
        <taxon>Flavobacteriales</taxon>
        <taxon>Weeksellaceae</taxon>
        <taxon>Chryseobacterium group</taxon>
        <taxon>Chryseobacterium</taxon>
    </lineage>
</organism>
<evidence type="ECO:0000313" key="5">
    <source>
        <dbReference type="Proteomes" id="UP000238314"/>
    </source>
</evidence>
<evidence type="ECO:0000313" key="3">
    <source>
        <dbReference type="EMBL" id="SIS72030.1"/>
    </source>
</evidence>
<dbReference type="SUPFAM" id="SSF88713">
    <property type="entry name" value="Glycoside hydrolase/deacetylase"/>
    <property type="match status" value="1"/>
</dbReference>
<dbReference type="RefSeq" id="WP_076450544.1">
    <property type="nucleotide sequence ID" value="NZ_FTOJ01000002.1"/>
</dbReference>
<dbReference type="EMBL" id="MUGO01000002">
    <property type="protein sequence ID" value="PQA97556.1"/>
    <property type="molecule type" value="Genomic_DNA"/>
</dbReference>
<dbReference type="Proteomes" id="UP000238314">
    <property type="component" value="Unassembled WGS sequence"/>
</dbReference>
<dbReference type="GO" id="GO:0016810">
    <property type="term" value="F:hydrolase activity, acting on carbon-nitrogen (but not peptide) bonds"/>
    <property type="evidence" value="ECO:0007669"/>
    <property type="project" value="InterPro"/>
</dbReference>
<gene>
    <name evidence="2" type="ORF">B0A70_02525</name>
    <name evidence="3" type="ORF">SAMN05421796_102242</name>
</gene>
<dbReference type="InterPro" id="IPR002509">
    <property type="entry name" value="NODB_dom"/>
</dbReference>
<evidence type="ECO:0000313" key="2">
    <source>
        <dbReference type="EMBL" id="PQA97556.1"/>
    </source>
</evidence>
<accession>A0A1N7LE35</accession>
<reference evidence="4" key="2">
    <citation type="submission" date="2017-01" db="EMBL/GenBank/DDBJ databases">
        <authorList>
            <person name="Varghese N."/>
            <person name="Submissions S."/>
        </authorList>
    </citation>
    <scope>NUCLEOTIDE SEQUENCE [LARGE SCALE GENOMIC DNA]</scope>
    <source>
        <strain evidence="4">DSM 21068</strain>
    </source>
</reference>
<dbReference type="Gene3D" id="3.20.20.370">
    <property type="entry name" value="Glycoside hydrolase/deacetylase"/>
    <property type="match status" value="1"/>
</dbReference>
<dbReference type="Pfam" id="PF01522">
    <property type="entry name" value="Polysacc_deac_1"/>
    <property type="match status" value="1"/>
</dbReference>
<dbReference type="EMBL" id="FTOJ01000002">
    <property type="protein sequence ID" value="SIS72030.1"/>
    <property type="molecule type" value="Genomic_DNA"/>
</dbReference>
<dbReference type="OrthoDB" id="1273893at2"/>
<keyword evidence="5" id="KW-1185">Reference proteome</keyword>
<reference evidence="2 5" key="1">
    <citation type="submission" date="2016-11" db="EMBL/GenBank/DDBJ databases">
        <title>Whole genomes of Flavobacteriaceae.</title>
        <authorList>
            <person name="Stine C."/>
            <person name="Li C."/>
            <person name="Tadesse D."/>
        </authorList>
    </citation>
    <scope>NUCLEOTIDE SEQUENCE [LARGE SCALE GENOMIC DNA]</scope>
    <source>
        <strain evidence="2 5">DSM 21068</strain>
    </source>
</reference>
<dbReference type="Proteomes" id="UP000186246">
    <property type="component" value="Unassembled WGS sequence"/>
</dbReference>
<sequence length="250" mass="29369">MILLTFNIINSDAESNNSVEISTSDRTKITQDKTNLILKILNYHDIKASFFIEISIIEKLKTLIKAISAQGHEIAFYNENSTLTKIEDIKKQTEELLQKQIRGIRQKEIKYPLEDLKSLEFNYVSNIDNSNILFPFKRLKRDTEILEDNGVSIVPESISPYSQLPYNDFVFQALPMTYYQNMVFETLKSEEFVLIYINSWQFTDFKKNGLKVPFYRRYNSGKKMEDKLDALLTFINEKELATSRMKDYIF</sequence>
<name>A0A1N7LE35_9FLAO</name>
<feature type="domain" description="NodB homology" evidence="1">
    <location>
        <begin position="28"/>
        <end position="75"/>
    </location>
</feature>
<protein>
    <submittedName>
        <fullName evidence="3">Polysaccharide deacetylase</fullName>
    </submittedName>
</protein>
<dbReference type="InterPro" id="IPR011330">
    <property type="entry name" value="Glyco_hydro/deAcase_b/a-brl"/>
</dbReference>
<evidence type="ECO:0000313" key="4">
    <source>
        <dbReference type="Proteomes" id="UP000186246"/>
    </source>
</evidence>
<dbReference type="GO" id="GO:0005975">
    <property type="term" value="P:carbohydrate metabolic process"/>
    <property type="evidence" value="ECO:0007669"/>
    <property type="project" value="InterPro"/>
</dbReference>
<proteinExistence type="predicted"/>
<dbReference type="STRING" id="551459.SAMN05421796_102242"/>
<reference evidence="3" key="3">
    <citation type="submission" date="2017-01" db="EMBL/GenBank/DDBJ databases">
        <authorList>
            <person name="Mah S.A."/>
            <person name="Swanson W.J."/>
            <person name="Moy G.W."/>
            <person name="Vacquier V.D."/>
        </authorList>
    </citation>
    <scope>NUCLEOTIDE SEQUENCE [LARGE SCALE GENOMIC DNA]</scope>
    <source>
        <strain evidence="3">DSM 21068</strain>
    </source>
</reference>